<dbReference type="GO" id="GO:0009253">
    <property type="term" value="P:peptidoglycan catabolic process"/>
    <property type="evidence" value="ECO:0007669"/>
    <property type="project" value="InterPro"/>
</dbReference>
<protein>
    <submittedName>
        <fullName evidence="3">N-acetylmuramoyl-L-alanine amidase</fullName>
    </submittedName>
</protein>
<dbReference type="CDD" id="cd02696">
    <property type="entry name" value="MurNAc-LAA"/>
    <property type="match status" value="1"/>
</dbReference>
<dbReference type="InterPro" id="IPR050695">
    <property type="entry name" value="N-acetylmuramoyl_amidase_3"/>
</dbReference>
<evidence type="ECO:0000259" key="2">
    <source>
        <dbReference type="SMART" id="SM00646"/>
    </source>
</evidence>
<evidence type="ECO:0000256" key="1">
    <source>
        <dbReference type="ARBA" id="ARBA00022801"/>
    </source>
</evidence>
<name>A0A926EEV3_9FIRM</name>
<accession>A0A926EEV3</accession>
<dbReference type="PANTHER" id="PTHR30404:SF0">
    <property type="entry name" value="N-ACETYLMURAMOYL-L-ALANINE AMIDASE AMIC"/>
    <property type="match status" value="1"/>
</dbReference>
<dbReference type="Gene3D" id="3.40.630.40">
    <property type="entry name" value="Zn-dependent exopeptidases"/>
    <property type="match status" value="1"/>
</dbReference>
<sequence>MDTAGKRTPLFKDGSFMHERSFNQAVVKEMINQLKEYDCQLKWVSEEEKDVPLRIRSSRANTYLQNFIWLHGKTNINSIFISIHANAMSENWGTANGIETYYLSTGSSCSLKLAQVVQKQLIIHTKRRNRGVKTANFFVLRETHMPAILCECGFMDYKPEAQLLRSDAYRIQCATAIVKGIVDYMNLN</sequence>
<feature type="domain" description="MurNAc-LAA" evidence="2">
    <location>
        <begin position="74"/>
        <end position="182"/>
    </location>
</feature>
<dbReference type="AlphaFoldDB" id="A0A926EEV3"/>
<keyword evidence="1" id="KW-0378">Hydrolase</keyword>
<dbReference type="PANTHER" id="PTHR30404">
    <property type="entry name" value="N-ACETYLMURAMOYL-L-ALANINE AMIDASE"/>
    <property type="match status" value="1"/>
</dbReference>
<dbReference type="InterPro" id="IPR002508">
    <property type="entry name" value="MurNAc-LAA_cat"/>
</dbReference>
<evidence type="ECO:0000313" key="3">
    <source>
        <dbReference type="EMBL" id="MBC8579013.1"/>
    </source>
</evidence>
<evidence type="ECO:0000313" key="4">
    <source>
        <dbReference type="Proteomes" id="UP000655830"/>
    </source>
</evidence>
<comment type="caution">
    <text evidence="3">The sequence shown here is derived from an EMBL/GenBank/DDBJ whole genome shotgun (WGS) entry which is preliminary data.</text>
</comment>
<dbReference type="GO" id="GO:0030288">
    <property type="term" value="C:outer membrane-bounded periplasmic space"/>
    <property type="evidence" value="ECO:0007669"/>
    <property type="project" value="TreeGrafter"/>
</dbReference>
<proteinExistence type="predicted"/>
<reference evidence="3" key="1">
    <citation type="submission" date="2020-08" db="EMBL/GenBank/DDBJ databases">
        <title>Genome public.</title>
        <authorList>
            <person name="Liu C."/>
            <person name="Sun Q."/>
        </authorList>
    </citation>
    <scope>NUCLEOTIDE SEQUENCE</scope>
    <source>
        <strain evidence="3">NSJ-12</strain>
    </source>
</reference>
<dbReference type="SMART" id="SM00646">
    <property type="entry name" value="Ami_3"/>
    <property type="match status" value="1"/>
</dbReference>
<dbReference type="Proteomes" id="UP000655830">
    <property type="component" value="Unassembled WGS sequence"/>
</dbReference>
<gene>
    <name evidence="3" type="ORF">H8718_05625</name>
</gene>
<dbReference type="SUPFAM" id="SSF53187">
    <property type="entry name" value="Zn-dependent exopeptidases"/>
    <property type="match status" value="1"/>
</dbReference>
<organism evidence="3 4">
    <name type="scientific">Zhenhengia yiwuensis</name>
    <dbReference type="NCBI Taxonomy" id="2763666"/>
    <lineage>
        <taxon>Bacteria</taxon>
        <taxon>Bacillati</taxon>
        <taxon>Bacillota</taxon>
        <taxon>Clostridia</taxon>
        <taxon>Lachnospirales</taxon>
        <taxon>Lachnospiraceae</taxon>
        <taxon>Zhenhengia</taxon>
    </lineage>
</organism>
<dbReference type="GO" id="GO:0008745">
    <property type="term" value="F:N-acetylmuramoyl-L-alanine amidase activity"/>
    <property type="evidence" value="ECO:0007669"/>
    <property type="project" value="InterPro"/>
</dbReference>
<dbReference type="EMBL" id="JACRSY010000007">
    <property type="protein sequence ID" value="MBC8579013.1"/>
    <property type="molecule type" value="Genomic_DNA"/>
</dbReference>
<keyword evidence="4" id="KW-1185">Reference proteome</keyword>
<dbReference type="Pfam" id="PF01520">
    <property type="entry name" value="Amidase_3"/>
    <property type="match status" value="1"/>
</dbReference>